<dbReference type="SUPFAM" id="SSF52833">
    <property type="entry name" value="Thioredoxin-like"/>
    <property type="match status" value="1"/>
</dbReference>
<organism evidence="3 4">
    <name type="scientific">Neisseria wadsworthii 9715</name>
    <dbReference type="NCBI Taxonomy" id="1030841"/>
    <lineage>
        <taxon>Bacteria</taxon>
        <taxon>Pseudomonadati</taxon>
        <taxon>Pseudomonadota</taxon>
        <taxon>Betaproteobacteria</taxon>
        <taxon>Neisseriales</taxon>
        <taxon>Neisseriaceae</taxon>
        <taxon>Neisseria</taxon>
    </lineage>
</organism>
<protein>
    <submittedName>
        <fullName evidence="3">Thiol:disulfide interchange protein TlpA</fullName>
    </submittedName>
</protein>
<reference evidence="3 4" key="1">
    <citation type="submission" date="2011-06" db="EMBL/GenBank/DDBJ databases">
        <authorList>
            <person name="Muzny D."/>
            <person name="Qin X."/>
            <person name="Deng J."/>
            <person name="Jiang H."/>
            <person name="Liu Y."/>
            <person name="Qu J."/>
            <person name="Song X.-Z."/>
            <person name="Zhang L."/>
            <person name="Thornton R."/>
            <person name="Coyle M."/>
            <person name="Francisco L."/>
            <person name="Jackson L."/>
            <person name="Javaid M."/>
            <person name="Korchina V."/>
            <person name="Kovar C."/>
            <person name="Mata R."/>
            <person name="Mathew T."/>
            <person name="Ngo R."/>
            <person name="Nguyen L."/>
            <person name="Nguyen N."/>
            <person name="Okwuonu G."/>
            <person name="Ongeri F."/>
            <person name="Pham C."/>
            <person name="Simmons D."/>
            <person name="Wilczek-Boney K."/>
            <person name="Hale W."/>
            <person name="Jakkamsetti A."/>
            <person name="Pham P."/>
            <person name="Ruth R."/>
            <person name="San Lucas F."/>
            <person name="Warren J."/>
            <person name="Zhang J."/>
            <person name="Zhao Z."/>
            <person name="Zhou C."/>
            <person name="Zhu D."/>
            <person name="Lee S."/>
            <person name="Bess C."/>
            <person name="Blankenburg K."/>
            <person name="Forbes L."/>
            <person name="Fu Q."/>
            <person name="Gubbala S."/>
            <person name="Hirani K."/>
            <person name="Jayaseelan J.C."/>
            <person name="Lara F."/>
            <person name="Munidasa M."/>
            <person name="Palculict T."/>
            <person name="Patil S."/>
            <person name="Pu L.-L."/>
            <person name="Saada N."/>
            <person name="Tang L."/>
            <person name="Weissenberger G."/>
            <person name="Zhu Y."/>
            <person name="Hemphill L."/>
            <person name="Shang Y."/>
            <person name="Youmans B."/>
            <person name="Ayvaz T."/>
            <person name="Ross M."/>
            <person name="Santibanez J."/>
            <person name="Aqrawi P."/>
            <person name="Gross S."/>
            <person name="Joshi V."/>
            <person name="Fowler G."/>
            <person name="Nazareth L."/>
            <person name="Reid J."/>
            <person name="Worley K."/>
            <person name="Petrosino J."/>
            <person name="Highlander S."/>
            <person name="Gibbs R."/>
        </authorList>
    </citation>
    <scope>NUCLEOTIDE SEQUENCE [LARGE SCALE GENOMIC DNA]</scope>
    <source>
        <strain evidence="3 4">9715</strain>
    </source>
</reference>
<sequence length="170" mass="19450">MQKKKWYSWLKEGLKLLVFILLISISLDWWRKPKEPENFAQQALLTLSQHDITLAEFSQDHVAVLYFWGSWCGICKHTSPTVEKLRANGIPVLSVALSSGSDEEVRQYLHQHNLQFDTVSDPQGLLAKQWQIAVTPTIVLLKNGKILHSTSGISSYWGLRTRIGLFNLVY</sequence>
<dbReference type="GO" id="GO:0016491">
    <property type="term" value="F:oxidoreductase activity"/>
    <property type="evidence" value="ECO:0007669"/>
    <property type="project" value="InterPro"/>
</dbReference>
<dbReference type="EMBL" id="AGAZ01000075">
    <property type="protein sequence ID" value="EGZ44330.1"/>
    <property type="molecule type" value="Genomic_DNA"/>
</dbReference>
<feature type="domain" description="Thioredoxin" evidence="2">
    <location>
        <begin position="33"/>
        <end position="170"/>
    </location>
</feature>
<dbReference type="PROSITE" id="PS51352">
    <property type="entry name" value="THIOREDOXIN_2"/>
    <property type="match status" value="1"/>
</dbReference>
<comment type="caution">
    <text evidence="3">The sequence shown here is derived from an EMBL/GenBank/DDBJ whole genome shotgun (WGS) entry which is preliminary data.</text>
</comment>
<keyword evidence="1" id="KW-0812">Transmembrane</keyword>
<proteinExistence type="predicted"/>
<dbReference type="STRING" id="1030841.HMPREF9370_2308"/>
<dbReference type="InterPro" id="IPR000866">
    <property type="entry name" value="AhpC/TSA"/>
</dbReference>
<dbReference type="RefSeq" id="WP_009117448.1">
    <property type="nucleotide sequence ID" value="NZ_JH165159.1"/>
</dbReference>
<keyword evidence="1" id="KW-1133">Transmembrane helix</keyword>
<keyword evidence="1" id="KW-0472">Membrane</keyword>
<evidence type="ECO:0000313" key="3">
    <source>
        <dbReference type="EMBL" id="EGZ44330.1"/>
    </source>
</evidence>
<dbReference type="Proteomes" id="UP000005336">
    <property type="component" value="Unassembled WGS sequence"/>
</dbReference>
<dbReference type="PANTHER" id="PTHR42852">
    <property type="entry name" value="THIOL:DISULFIDE INTERCHANGE PROTEIN DSBE"/>
    <property type="match status" value="1"/>
</dbReference>
<evidence type="ECO:0000256" key="1">
    <source>
        <dbReference type="SAM" id="Phobius"/>
    </source>
</evidence>
<keyword evidence="4" id="KW-1185">Reference proteome</keyword>
<dbReference type="GO" id="GO:0016209">
    <property type="term" value="F:antioxidant activity"/>
    <property type="evidence" value="ECO:0007669"/>
    <property type="project" value="InterPro"/>
</dbReference>
<dbReference type="AlphaFoldDB" id="G4CT98"/>
<dbReference type="PANTHER" id="PTHR42852:SF17">
    <property type="entry name" value="THIOREDOXIN-LIKE PROTEIN HI_1115"/>
    <property type="match status" value="1"/>
</dbReference>
<dbReference type="CDD" id="cd03011">
    <property type="entry name" value="TlpA_like_ScsD_MtbDsbE"/>
    <property type="match status" value="1"/>
</dbReference>
<dbReference type="HOGENOM" id="CLU_042529_10_1_4"/>
<evidence type="ECO:0000313" key="4">
    <source>
        <dbReference type="Proteomes" id="UP000005336"/>
    </source>
</evidence>
<dbReference type="PATRIC" id="fig|1030841.3.peg.2298"/>
<evidence type="ECO:0000259" key="2">
    <source>
        <dbReference type="PROSITE" id="PS51352"/>
    </source>
</evidence>
<dbReference type="InterPro" id="IPR036249">
    <property type="entry name" value="Thioredoxin-like_sf"/>
</dbReference>
<gene>
    <name evidence="3" type="primary">tlpA</name>
    <name evidence="3" type="ORF">HMPREF9370_2308</name>
</gene>
<accession>G4CT98</accession>
<dbReference type="OrthoDB" id="9811352at2"/>
<feature type="transmembrane region" description="Helical" evidence="1">
    <location>
        <begin position="12"/>
        <end position="30"/>
    </location>
</feature>
<dbReference type="InterPro" id="IPR013766">
    <property type="entry name" value="Thioredoxin_domain"/>
</dbReference>
<name>G4CT98_9NEIS</name>
<dbReference type="Gene3D" id="3.40.30.10">
    <property type="entry name" value="Glutaredoxin"/>
    <property type="match status" value="1"/>
</dbReference>
<dbReference type="InterPro" id="IPR050553">
    <property type="entry name" value="Thioredoxin_ResA/DsbE_sf"/>
</dbReference>
<dbReference type="Pfam" id="PF00578">
    <property type="entry name" value="AhpC-TSA"/>
    <property type="match status" value="1"/>
</dbReference>